<keyword evidence="3" id="KW-1185">Reference proteome</keyword>
<sequence length="200" mass="22613">MVTRGWSPRAGRCNPRISSKGSRDREDSVFAEGRMASRPSFQATPLVDLHDESCQWRLLFWWFASGLIQHRSWPPGLGCHTYFCLRREKNESRLAGYGSTWTQLSKAVLVEYPPTSGASADTNEKEYQPSLETHLPLGLSNTASPSASVFLVSGYCIVRSDIFRPGVRSLAVHMARIRSQYPVLLSRSYMDYLSSVTRFR</sequence>
<evidence type="ECO:0000313" key="2">
    <source>
        <dbReference type="EMBL" id="KAK1762354.1"/>
    </source>
</evidence>
<proteinExistence type="predicted"/>
<dbReference type="Proteomes" id="UP001244011">
    <property type="component" value="Unassembled WGS sequence"/>
</dbReference>
<protein>
    <submittedName>
        <fullName evidence="2">Uncharacterized protein</fullName>
    </submittedName>
</protein>
<reference evidence="2" key="1">
    <citation type="submission" date="2023-06" db="EMBL/GenBank/DDBJ databases">
        <title>Genome-scale phylogeny and comparative genomics of the fungal order Sordariales.</title>
        <authorList>
            <consortium name="Lawrence Berkeley National Laboratory"/>
            <person name="Hensen N."/>
            <person name="Bonometti L."/>
            <person name="Westerberg I."/>
            <person name="Brannstrom I.O."/>
            <person name="Guillou S."/>
            <person name="Cros-Aarteil S."/>
            <person name="Calhoun S."/>
            <person name="Haridas S."/>
            <person name="Kuo A."/>
            <person name="Mondo S."/>
            <person name="Pangilinan J."/>
            <person name="Riley R."/>
            <person name="Labutti K."/>
            <person name="Andreopoulos B."/>
            <person name="Lipzen A."/>
            <person name="Chen C."/>
            <person name="Yanf M."/>
            <person name="Daum C."/>
            <person name="Ng V."/>
            <person name="Clum A."/>
            <person name="Steindorff A."/>
            <person name="Ohm R."/>
            <person name="Martin F."/>
            <person name="Silar P."/>
            <person name="Natvig D."/>
            <person name="Lalanne C."/>
            <person name="Gautier V."/>
            <person name="Ament-Velasquez S.L."/>
            <person name="Kruys A."/>
            <person name="Hutchinson M.I."/>
            <person name="Powell A.J."/>
            <person name="Barry K."/>
            <person name="Miller A.N."/>
            <person name="Grigoriev I.V."/>
            <person name="Debuchy R."/>
            <person name="Gladieux P."/>
            <person name="Thoren M.H."/>
            <person name="Johannesson H."/>
        </authorList>
    </citation>
    <scope>NUCLEOTIDE SEQUENCE</scope>
    <source>
        <strain evidence="2">8032-3</strain>
    </source>
</reference>
<dbReference type="AlphaFoldDB" id="A0AAJ0BQ04"/>
<feature type="region of interest" description="Disordered" evidence="1">
    <location>
        <begin position="1"/>
        <end position="25"/>
    </location>
</feature>
<accession>A0AAJ0BQ04</accession>
<dbReference type="RefSeq" id="XP_060278567.1">
    <property type="nucleotide sequence ID" value="XM_060429254.1"/>
</dbReference>
<evidence type="ECO:0000256" key="1">
    <source>
        <dbReference type="SAM" id="MobiDB-lite"/>
    </source>
</evidence>
<dbReference type="GeneID" id="85312441"/>
<gene>
    <name evidence="2" type="ORF">QBC33DRAFT_551976</name>
</gene>
<name>A0AAJ0BQ04_9PEZI</name>
<dbReference type="EMBL" id="MU839038">
    <property type="protein sequence ID" value="KAK1762354.1"/>
    <property type="molecule type" value="Genomic_DNA"/>
</dbReference>
<evidence type="ECO:0000313" key="3">
    <source>
        <dbReference type="Proteomes" id="UP001244011"/>
    </source>
</evidence>
<organism evidence="2 3">
    <name type="scientific">Phialemonium atrogriseum</name>
    <dbReference type="NCBI Taxonomy" id="1093897"/>
    <lineage>
        <taxon>Eukaryota</taxon>
        <taxon>Fungi</taxon>
        <taxon>Dikarya</taxon>
        <taxon>Ascomycota</taxon>
        <taxon>Pezizomycotina</taxon>
        <taxon>Sordariomycetes</taxon>
        <taxon>Sordariomycetidae</taxon>
        <taxon>Cephalothecales</taxon>
        <taxon>Cephalothecaceae</taxon>
        <taxon>Phialemonium</taxon>
    </lineage>
</organism>
<comment type="caution">
    <text evidence="2">The sequence shown here is derived from an EMBL/GenBank/DDBJ whole genome shotgun (WGS) entry which is preliminary data.</text>
</comment>